<comment type="caution">
    <text evidence="1">The sequence shown here is derived from an EMBL/GenBank/DDBJ whole genome shotgun (WGS) entry which is preliminary data.</text>
</comment>
<protein>
    <submittedName>
        <fullName evidence="1">Uncharacterized protein</fullName>
    </submittedName>
</protein>
<dbReference type="Proteomes" id="UP000569732">
    <property type="component" value="Unassembled WGS sequence"/>
</dbReference>
<proteinExistence type="predicted"/>
<evidence type="ECO:0000313" key="2">
    <source>
        <dbReference type="Proteomes" id="UP000569732"/>
    </source>
</evidence>
<organism evidence="1 2">
    <name type="scientific">Spartinivicinus marinus</name>
    <dbReference type="NCBI Taxonomy" id="2994442"/>
    <lineage>
        <taxon>Bacteria</taxon>
        <taxon>Pseudomonadati</taxon>
        <taxon>Pseudomonadota</taxon>
        <taxon>Gammaproteobacteria</taxon>
        <taxon>Oceanospirillales</taxon>
        <taxon>Zooshikellaceae</taxon>
        <taxon>Spartinivicinus</taxon>
    </lineage>
</organism>
<gene>
    <name evidence="1" type="ORF">H0A36_19610</name>
</gene>
<reference evidence="1 2" key="1">
    <citation type="submission" date="2020-07" db="EMBL/GenBank/DDBJ databases">
        <title>Endozoicomonas sp. nov., isolated from sediment.</title>
        <authorList>
            <person name="Gu T."/>
        </authorList>
    </citation>
    <scope>NUCLEOTIDE SEQUENCE [LARGE SCALE GENOMIC DNA]</scope>
    <source>
        <strain evidence="1 2">SM1973</strain>
    </source>
</reference>
<sequence length="178" mass="20519">MKLPDIERKHVIQFCSGLSDALPVKIPLRPLKDADQRDCFNILSEHVAEHGGSQLFGWSIWEWPSVMIEAEFHSVWKNDAGEIIDLTPKPKYFEYTIFVHDSSKVYQGRQVNNIRKPIAKGLTTKKYIETADEIYAEMNKGDLANYHGELEATPKLMRLHQKMADLQRKLMKKHGSPN</sequence>
<dbReference type="RefSeq" id="WP_180570248.1">
    <property type="nucleotide sequence ID" value="NZ_JACCKB010000038.1"/>
</dbReference>
<dbReference type="EMBL" id="JACCKB010000038">
    <property type="protein sequence ID" value="NYZ68229.1"/>
    <property type="molecule type" value="Genomic_DNA"/>
</dbReference>
<evidence type="ECO:0000313" key="1">
    <source>
        <dbReference type="EMBL" id="NYZ68229.1"/>
    </source>
</evidence>
<accession>A0A853I662</accession>
<name>A0A853I662_9GAMM</name>
<keyword evidence="2" id="KW-1185">Reference proteome</keyword>
<dbReference type="AlphaFoldDB" id="A0A853I662"/>